<protein>
    <submittedName>
        <fullName evidence="1">Uncharacterized protein</fullName>
    </submittedName>
</protein>
<evidence type="ECO:0000313" key="1">
    <source>
        <dbReference type="EMBL" id="NMT63651.1"/>
    </source>
</evidence>
<name>A0A7Y0RCD7_9GAMM</name>
<dbReference type="RefSeq" id="WP_135954833.1">
    <property type="nucleotide sequence ID" value="NZ_JABCKY010000002.1"/>
</dbReference>
<sequence>MTKSVFDDGGSAEGITYLSPTGKYASAFDVDDITFGSISFDGSSISGSGTDYILFDSWELTTGSLTGTVTSSESASLTASAEGFNSDITLQRENTFSDRGVTLEAVSGTYTMDEAGFYTSSVTISSDGSVTGSDETGCVFNGTLTIPDTAINIFEVTYTASNCGDTTIATGSERDGSFAGVGAYDPSLGEISFAGRNGVVAGLFIGLR</sequence>
<reference evidence="1 2" key="1">
    <citation type="submission" date="2020-04" db="EMBL/GenBank/DDBJ databases">
        <title>Marinobacter oceani sp. nov., isolated from marine solar saltern.</title>
        <authorList>
            <person name="Chen X.-Y."/>
        </authorList>
    </citation>
    <scope>NUCLEOTIDE SEQUENCE [LARGE SCALE GENOMIC DNA]</scope>
    <source>
        <strain evidence="1 2">W62</strain>
    </source>
</reference>
<organism evidence="1 2">
    <name type="scientific">Marinobacter orientalis</name>
    <dbReference type="NCBI Taxonomy" id="1928859"/>
    <lineage>
        <taxon>Bacteria</taxon>
        <taxon>Pseudomonadati</taxon>
        <taxon>Pseudomonadota</taxon>
        <taxon>Gammaproteobacteria</taxon>
        <taxon>Pseudomonadales</taxon>
        <taxon>Marinobacteraceae</taxon>
        <taxon>Marinobacter</taxon>
    </lineage>
</organism>
<proteinExistence type="predicted"/>
<evidence type="ECO:0000313" key="2">
    <source>
        <dbReference type="Proteomes" id="UP000567186"/>
    </source>
</evidence>
<keyword evidence="2" id="KW-1185">Reference proteome</keyword>
<dbReference type="OrthoDB" id="6372241at2"/>
<dbReference type="Proteomes" id="UP000567186">
    <property type="component" value="Unassembled WGS sequence"/>
</dbReference>
<accession>A0A7Y0RCD7</accession>
<dbReference type="AlphaFoldDB" id="A0A7Y0RCD7"/>
<comment type="caution">
    <text evidence="1">The sequence shown here is derived from an EMBL/GenBank/DDBJ whole genome shotgun (WGS) entry which is preliminary data.</text>
</comment>
<gene>
    <name evidence="1" type="ORF">HIU99_08560</name>
</gene>
<dbReference type="EMBL" id="JABCKY010000002">
    <property type="protein sequence ID" value="NMT63651.1"/>
    <property type="molecule type" value="Genomic_DNA"/>
</dbReference>